<keyword evidence="2" id="KW-1133">Transmembrane helix</keyword>
<dbReference type="Pfam" id="PF07994">
    <property type="entry name" value="NAD_binding_5"/>
    <property type="match status" value="1"/>
</dbReference>
<dbReference type="SUPFAM" id="SSF51735">
    <property type="entry name" value="NAD(P)-binding Rossmann-fold domains"/>
    <property type="match status" value="1"/>
</dbReference>
<organism evidence="4 5">
    <name type="scientific">Desulfomonile tiedjei</name>
    <dbReference type="NCBI Taxonomy" id="2358"/>
    <lineage>
        <taxon>Bacteria</taxon>
        <taxon>Pseudomonadati</taxon>
        <taxon>Thermodesulfobacteriota</taxon>
        <taxon>Desulfomonilia</taxon>
        <taxon>Desulfomonilales</taxon>
        <taxon>Desulfomonilaceae</taxon>
        <taxon>Desulfomonile</taxon>
    </lineage>
</organism>
<dbReference type="GO" id="GO:0006021">
    <property type="term" value="P:inositol biosynthetic process"/>
    <property type="evidence" value="ECO:0007669"/>
    <property type="project" value="InterPro"/>
</dbReference>
<dbReference type="Pfam" id="PF01658">
    <property type="entry name" value="Inos-1-P_synth"/>
    <property type="match status" value="1"/>
</dbReference>
<dbReference type="AlphaFoldDB" id="A0A9D6UZ16"/>
<protein>
    <submittedName>
        <fullName evidence="4">Inositol-3-phosphate synthase</fullName>
    </submittedName>
</protein>
<accession>A0A9D6UZ16</accession>
<dbReference type="Gene3D" id="3.40.50.720">
    <property type="entry name" value="NAD(P)-binding Rossmann-like Domain"/>
    <property type="match status" value="1"/>
</dbReference>
<dbReference type="Proteomes" id="UP000807825">
    <property type="component" value="Unassembled WGS sequence"/>
</dbReference>
<evidence type="ECO:0000256" key="1">
    <source>
        <dbReference type="ARBA" id="ARBA00010813"/>
    </source>
</evidence>
<dbReference type="Gene3D" id="3.30.360.10">
    <property type="entry name" value="Dihydrodipicolinate Reductase, domain 2"/>
    <property type="match status" value="1"/>
</dbReference>
<proteinExistence type="inferred from homology"/>
<evidence type="ECO:0000256" key="2">
    <source>
        <dbReference type="SAM" id="Phobius"/>
    </source>
</evidence>
<comment type="caution">
    <text evidence="4">The sequence shown here is derived from an EMBL/GenBank/DDBJ whole genome shotgun (WGS) entry which is preliminary data.</text>
</comment>
<dbReference type="InterPro" id="IPR002587">
    <property type="entry name" value="Myo-inos-1-P_Synthase"/>
</dbReference>
<reference evidence="4" key="1">
    <citation type="submission" date="2020-07" db="EMBL/GenBank/DDBJ databases">
        <title>Huge and variable diversity of episymbiotic CPR bacteria and DPANN archaea in groundwater ecosystems.</title>
        <authorList>
            <person name="He C.Y."/>
            <person name="Keren R."/>
            <person name="Whittaker M."/>
            <person name="Farag I.F."/>
            <person name="Doudna J."/>
            <person name="Cate J.H.D."/>
            <person name="Banfield J.F."/>
        </authorList>
    </citation>
    <scope>NUCLEOTIDE SEQUENCE</scope>
    <source>
        <strain evidence="4">NC_groundwater_1664_Pr3_B-0.1um_52_9</strain>
    </source>
</reference>
<dbReference type="GO" id="GO:0008654">
    <property type="term" value="P:phospholipid biosynthetic process"/>
    <property type="evidence" value="ECO:0007669"/>
    <property type="project" value="InterPro"/>
</dbReference>
<dbReference type="SUPFAM" id="SSF55347">
    <property type="entry name" value="Glyceraldehyde-3-phosphate dehydrogenase-like, C-terminal domain"/>
    <property type="match status" value="1"/>
</dbReference>
<dbReference type="EMBL" id="JACRDE010000061">
    <property type="protein sequence ID" value="MBI5248297.1"/>
    <property type="molecule type" value="Genomic_DNA"/>
</dbReference>
<comment type="similarity">
    <text evidence="1">Belongs to the myo-inositol 1-phosphate synthase family.</text>
</comment>
<name>A0A9D6UZ16_9BACT</name>
<dbReference type="GO" id="GO:0004512">
    <property type="term" value="F:inositol-3-phosphate synthase activity"/>
    <property type="evidence" value="ECO:0007669"/>
    <property type="project" value="InterPro"/>
</dbReference>
<keyword evidence="2" id="KW-0812">Transmembrane</keyword>
<evidence type="ECO:0000313" key="5">
    <source>
        <dbReference type="Proteomes" id="UP000807825"/>
    </source>
</evidence>
<sequence>MNDRKIGVWLIGALGSISTTVMLGALALRKNLIGPTGMVTATEPFSRLGLAPVEIMEFGGCDVRRESLRDAARQIARETGCIDPAILNQIEADLALIDRDISPGTSRNCGEAIGRLAGEADPRNRPLREEIARVIGLLNDFKAAKQVQEVVVVNLASTEPPLEFQECHEDLPAFEDCLDRNENEAVRASTIYAYAAIQAGYPYINFTPSSGALFPAMVRLAEARRVPVMGNDGKTGETLVKSALAPMFMCRNLEVLSWEGFNILGNMDGRVLAHPENKESKILSKDGVLSKILGYSPHSEVHINYVPSLCDQKTAWDFIHFRGFLGAKMSLQFVWQGYDSFLAAPLILDLARLAEFAKRRGEAGLMPHLASYFKDPLAGNEHRLYEQFRMLQDYGTRAESAVLRSELR</sequence>
<evidence type="ECO:0000259" key="3">
    <source>
        <dbReference type="Pfam" id="PF01658"/>
    </source>
</evidence>
<feature type="domain" description="Myo-inositol-1-phosphate synthase GAPDH-like" evidence="3">
    <location>
        <begin position="236"/>
        <end position="340"/>
    </location>
</feature>
<feature type="transmembrane region" description="Helical" evidence="2">
    <location>
        <begin position="6"/>
        <end position="28"/>
    </location>
</feature>
<evidence type="ECO:0000313" key="4">
    <source>
        <dbReference type="EMBL" id="MBI5248297.1"/>
    </source>
</evidence>
<dbReference type="InterPro" id="IPR013021">
    <property type="entry name" value="Myo-inos-1-P_Synthase_GAPDH"/>
</dbReference>
<dbReference type="InterPro" id="IPR036291">
    <property type="entry name" value="NAD(P)-bd_dom_sf"/>
</dbReference>
<dbReference type="PANTHER" id="PTHR11510">
    <property type="entry name" value="MYO-INOSITOL-1 PHOSPHATE SYNTHASE"/>
    <property type="match status" value="1"/>
</dbReference>
<keyword evidence="2" id="KW-0472">Membrane</keyword>
<dbReference type="PIRSF" id="PIRSF015578">
    <property type="entry name" value="Myoinos-ppht_syn"/>
    <property type="match status" value="1"/>
</dbReference>
<gene>
    <name evidence="4" type="ORF">HY912_02280</name>
</gene>